<keyword evidence="2" id="KW-0812">Transmembrane</keyword>
<accession>A0A6G7XGX0</accession>
<dbReference type="RefSeq" id="WP_166292192.1">
    <property type="nucleotide sequence ID" value="NZ_CP049863.1"/>
</dbReference>
<feature type="transmembrane region" description="Helical" evidence="2">
    <location>
        <begin position="31"/>
        <end position="54"/>
    </location>
</feature>
<evidence type="ECO:0000256" key="2">
    <source>
        <dbReference type="SAM" id="Phobius"/>
    </source>
</evidence>
<keyword evidence="2" id="KW-1133">Transmembrane helix</keyword>
<reference evidence="3 4" key="1">
    <citation type="submission" date="2020-03" db="EMBL/GenBank/DDBJ databases">
        <title>Leucobacter sp. nov., isolated from beetles.</title>
        <authorList>
            <person name="Hyun D.-W."/>
            <person name="Bae J.-W."/>
        </authorList>
    </citation>
    <scope>NUCLEOTIDE SEQUENCE [LARGE SCALE GENOMIC DNA]</scope>
    <source>
        <strain evidence="3 4">HDW9C</strain>
    </source>
</reference>
<organism evidence="3 4">
    <name type="scientific">Leucobacter viscericola</name>
    <dbReference type="NCBI Taxonomy" id="2714935"/>
    <lineage>
        <taxon>Bacteria</taxon>
        <taxon>Bacillati</taxon>
        <taxon>Actinomycetota</taxon>
        <taxon>Actinomycetes</taxon>
        <taxon>Micrococcales</taxon>
        <taxon>Microbacteriaceae</taxon>
        <taxon>Leucobacter</taxon>
    </lineage>
</organism>
<evidence type="ECO:0000313" key="3">
    <source>
        <dbReference type="EMBL" id="QIK63850.1"/>
    </source>
</evidence>
<sequence>MTETPSAVPGPVIEDPVEPPVEPKKRPNKKALVITIAAVVVVAIIAAIITFIALSANARANQISDASKMCEAAPFGYDIIDDGDAVEFMGAAKSGGADSDVVFCILHELGAPQSIETKVGQTRSLDGTREAEWDGWKAQWTYHPDSGLNLLVERDN</sequence>
<dbReference type="EMBL" id="CP049863">
    <property type="protein sequence ID" value="QIK63850.1"/>
    <property type="molecule type" value="Genomic_DNA"/>
</dbReference>
<evidence type="ECO:0000256" key="1">
    <source>
        <dbReference type="SAM" id="MobiDB-lite"/>
    </source>
</evidence>
<feature type="region of interest" description="Disordered" evidence="1">
    <location>
        <begin position="1"/>
        <end position="25"/>
    </location>
</feature>
<protein>
    <submittedName>
        <fullName evidence="3">Uncharacterized protein</fullName>
    </submittedName>
</protein>
<gene>
    <name evidence="3" type="ORF">G7068_12095</name>
</gene>
<keyword evidence="4" id="KW-1185">Reference proteome</keyword>
<proteinExistence type="predicted"/>
<dbReference type="AlphaFoldDB" id="A0A6G7XGX0"/>
<name>A0A6G7XGX0_9MICO</name>
<dbReference type="Proteomes" id="UP000502677">
    <property type="component" value="Chromosome"/>
</dbReference>
<dbReference type="KEGG" id="lvi:G7068_12095"/>
<keyword evidence="2" id="KW-0472">Membrane</keyword>
<evidence type="ECO:0000313" key="4">
    <source>
        <dbReference type="Proteomes" id="UP000502677"/>
    </source>
</evidence>